<proteinExistence type="inferred from homology"/>
<organism evidence="9">
    <name type="scientific">Oryza meridionalis</name>
    <dbReference type="NCBI Taxonomy" id="40149"/>
    <lineage>
        <taxon>Eukaryota</taxon>
        <taxon>Viridiplantae</taxon>
        <taxon>Streptophyta</taxon>
        <taxon>Embryophyta</taxon>
        <taxon>Tracheophyta</taxon>
        <taxon>Spermatophyta</taxon>
        <taxon>Magnoliopsida</taxon>
        <taxon>Liliopsida</taxon>
        <taxon>Poales</taxon>
        <taxon>Poaceae</taxon>
        <taxon>BOP clade</taxon>
        <taxon>Oryzoideae</taxon>
        <taxon>Oryzeae</taxon>
        <taxon>Oryzinae</taxon>
        <taxon>Oryza</taxon>
    </lineage>
</organism>
<dbReference type="Proteomes" id="UP000008021">
    <property type="component" value="Chromosome 2"/>
</dbReference>
<evidence type="ECO:0000256" key="1">
    <source>
        <dbReference type="ARBA" id="ARBA00010290"/>
    </source>
</evidence>
<dbReference type="Gramene" id="OMERI02G02890.1">
    <property type="protein sequence ID" value="OMERI02G02890.1"/>
    <property type="gene ID" value="OMERI02G02890"/>
</dbReference>
<keyword evidence="7" id="KW-0460">Magnesium</keyword>
<dbReference type="SUPFAM" id="SSF52540">
    <property type="entry name" value="P-loop containing nucleoside triphosphate hydrolases"/>
    <property type="match status" value="1"/>
</dbReference>
<dbReference type="InterPro" id="IPR024156">
    <property type="entry name" value="Small_GTPase_ARF"/>
</dbReference>
<dbReference type="FunFam" id="3.40.50.300:FF:000412">
    <property type="entry name" value="ADP-ribosylation factor 1"/>
    <property type="match status" value="1"/>
</dbReference>
<evidence type="ECO:0000256" key="8">
    <source>
        <dbReference type="RuleBase" id="RU003925"/>
    </source>
</evidence>
<reference evidence="9" key="2">
    <citation type="submission" date="2018-05" db="EMBL/GenBank/DDBJ databases">
        <title>OmerRS3 (Oryza meridionalis Reference Sequence Version 3).</title>
        <authorList>
            <person name="Zhang J."/>
            <person name="Kudrna D."/>
            <person name="Lee S."/>
            <person name="Talag J."/>
            <person name="Welchert J."/>
            <person name="Wing R.A."/>
        </authorList>
    </citation>
    <scope>NUCLEOTIDE SEQUENCE [LARGE SCALE GENOMIC DNA]</scope>
    <source>
        <strain evidence="9">cv. OR44</strain>
    </source>
</reference>
<dbReference type="PRINTS" id="PR00328">
    <property type="entry name" value="SAR1GTPBP"/>
</dbReference>
<evidence type="ECO:0000256" key="5">
    <source>
        <dbReference type="ARBA" id="ARBA00023134"/>
    </source>
</evidence>
<evidence type="ECO:0000256" key="4">
    <source>
        <dbReference type="ARBA" id="ARBA00022892"/>
    </source>
</evidence>
<dbReference type="eggNOG" id="KOG0070">
    <property type="taxonomic scope" value="Eukaryota"/>
</dbReference>
<evidence type="ECO:0008006" key="11">
    <source>
        <dbReference type="Google" id="ProtNLM"/>
    </source>
</evidence>
<keyword evidence="3 6" id="KW-0547">Nucleotide-binding</keyword>
<feature type="binding site" evidence="6">
    <location>
        <begin position="24"/>
        <end position="31"/>
    </location>
    <ligand>
        <name>GTP</name>
        <dbReference type="ChEBI" id="CHEBI:37565"/>
    </ligand>
</feature>
<name>A0A0E0CEW4_9ORYZ</name>
<dbReference type="GO" id="GO:0046872">
    <property type="term" value="F:metal ion binding"/>
    <property type="evidence" value="ECO:0007669"/>
    <property type="project" value="UniProtKB-KW"/>
</dbReference>
<dbReference type="GO" id="GO:0030010">
    <property type="term" value="P:establishment of cell polarity"/>
    <property type="evidence" value="ECO:0007669"/>
    <property type="project" value="UniProtKB-ARBA"/>
</dbReference>
<dbReference type="HOGENOM" id="CLU_040729_9_1_1"/>
<dbReference type="PANTHER" id="PTHR11711">
    <property type="entry name" value="ADP RIBOSYLATION FACTOR-RELATED"/>
    <property type="match status" value="1"/>
</dbReference>
<evidence type="ECO:0000256" key="3">
    <source>
        <dbReference type="ARBA" id="ARBA00022741"/>
    </source>
</evidence>
<sequence>MGQALRRLFDAFFSTREMRVVMLGLDAAGKTTILYRLHMGEVLSTVPTVGFNVEKVQYKNVVFTVWDVGGQEKLRPLWKMYLSNSDALIYVVDSLDRERIIDARQEFQTIIKDPLMTNSIILVFANKQDLRGAMSPDEVSEGLGLHDLRNRIWHIQGTCALREMPMPQLVNQSDAPGQSSFCSSNENIEFLGACVIFATGFLGLAARRGGHSIAVFI</sequence>
<accession>A0A0E0CEW4</accession>
<feature type="binding site" evidence="6">
    <location>
        <position position="70"/>
    </location>
    <ligand>
        <name>GTP</name>
        <dbReference type="ChEBI" id="CHEBI:37565"/>
    </ligand>
</feature>
<evidence type="ECO:0000256" key="7">
    <source>
        <dbReference type="PIRSR" id="PIRSR606689-2"/>
    </source>
</evidence>
<reference evidence="9" key="1">
    <citation type="submission" date="2015-04" db="UniProtKB">
        <authorList>
            <consortium name="EnsemblPlants"/>
        </authorList>
    </citation>
    <scope>IDENTIFICATION</scope>
</reference>
<dbReference type="PROSITE" id="PS51417">
    <property type="entry name" value="ARF"/>
    <property type="match status" value="1"/>
</dbReference>
<keyword evidence="4" id="KW-0931">ER-Golgi transport</keyword>
<dbReference type="InterPro" id="IPR005225">
    <property type="entry name" value="Small_GTP-bd"/>
</dbReference>
<evidence type="ECO:0000313" key="10">
    <source>
        <dbReference type="Proteomes" id="UP000008021"/>
    </source>
</evidence>
<keyword evidence="2" id="KW-0519">Myristate</keyword>
<dbReference type="SMART" id="SM00178">
    <property type="entry name" value="SAR"/>
    <property type="match status" value="1"/>
</dbReference>
<keyword evidence="7" id="KW-0479">Metal-binding</keyword>
<dbReference type="InterPro" id="IPR006689">
    <property type="entry name" value="Small_GTPase_ARF/SAR"/>
</dbReference>
<evidence type="ECO:0000313" key="9">
    <source>
        <dbReference type="EnsemblPlants" id="OMERI02G02890.1"/>
    </source>
</evidence>
<dbReference type="InterPro" id="IPR027417">
    <property type="entry name" value="P-loop_NTPase"/>
</dbReference>
<dbReference type="GO" id="GO:0003924">
    <property type="term" value="F:GTPase activity"/>
    <property type="evidence" value="ECO:0007669"/>
    <property type="project" value="InterPro"/>
</dbReference>
<evidence type="ECO:0000256" key="6">
    <source>
        <dbReference type="PIRSR" id="PIRSR606689-1"/>
    </source>
</evidence>
<dbReference type="STRING" id="40149.A0A0E0CEW4"/>
<feature type="binding site" evidence="7">
    <location>
        <position position="31"/>
    </location>
    <ligand>
        <name>Mg(2+)</name>
        <dbReference type="ChEBI" id="CHEBI:18420"/>
    </ligand>
</feature>
<feature type="binding site" evidence="7">
    <location>
        <position position="48"/>
    </location>
    <ligand>
        <name>Mg(2+)</name>
        <dbReference type="ChEBI" id="CHEBI:18420"/>
    </ligand>
</feature>
<keyword evidence="10" id="KW-1185">Reference proteome</keyword>
<dbReference type="SMART" id="SM00177">
    <property type="entry name" value="ARF"/>
    <property type="match status" value="1"/>
</dbReference>
<dbReference type="GO" id="GO:0005525">
    <property type="term" value="F:GTP binding"/>
    <property type="evidence" value="ECO:0007669"/>
    <property type="project" value="UniProtKB-KW"/>
</dbReference>
<dbReference type="EnsemblPlants" id="OMERI02G02890.1">
    <property type="protein sequence ID" value="OMERI02G02890.1"/>
    <property type="gene ID" value="OMERI02G02890"/>
</dbReference>
<dbReference type="GO" id="GO:0016192">
    <property type="term" value="P:vesicle-mediated transport"/>
    <property type="evidence" value="ECO:0007669"/>
    <property type="project" value="UniProtKB-KW"/>
</dbReference>
<dbReference type="AlphaFoldDB" id="A0A0E0CEW4"/>
<dbReference type="Gene3D" id="3.40.50.300">
    <property type="entry name" value="P-loop containing nucleotide triphosphate hydrolases"/>
    <property type="match status" value="1"/>
</dbReference>
<dbReference type="Pfam" id="PF00025">
    <property type="entry name" value="Arf"/>
    <property type="match status" value="1"/>
</dbReference>
<keyword evidence="5 6" id="KW-0342">GTP-binding</keyword>
<evidence type="ECO:0000256" key="2">
    <source>
        <dbReference type="ARBA" id="ARBA00022707"/>
    </source>
</evidence>
<protein>
    <recommendedName>
        <fullName evidence="11">ADP-ribosylation factor</fullName>
    </recommendedName>
</protein>
<keyword evidence="4" id="KW-0813">Transport</keyword>
<keyword evidence="2" id="KW-0449">Lipoprotein</keyword>
<comment type="similarity">
    <text evidence="1 8">Belongs to the small GTPase superfamily. Arf family.</text>
</comment>
<dbReference type="NCBIfam" id="TIGR00231">
    <property type="entry name" value="small_GTP"/>
    <property type="match status" value="1"/>
</dbReference>
<feature type="binding site" evidence="6">
    <location>
        <begin position="126"/>
        <end position="129"/>
    </location>
    <ligand>
        <name>GTP</name>
        <dbReference type="ChEBI" id="CHEBI:37565"/>
    </ligand>
</feature>